<keyword evidence="4" id="KW-0788">Thiol protease</keyword>
<reference evidence="5" key="1">
    <citation type="journal article" date="2012" name="Nature">
        <title>The oyster genome reveals stress adaptation and complexity of shell formation.</title>
        <authorList>
            <person name="Zhang G."/>
            <person name="Fang X."/>
            <person name="Guo X."/>
            <person name="Li L."/>
            <person name="Luo R."/>
            <person name="Xu F."/>
            <person name="Yang P."/>
            <person name="Zhang L."/>
            <person name="Wang X."/>
            <person name="Qi H."/>
            <person name="Xiong Z."/>
            <person name="Que H."/>
            <person name="Xie Y."/>
            <person name="Holland P.W."/>
            <person name="Paps J."/>
            <person name="Zhu Y."/>
            <person name="Wu F."/>
            <person name="Chen Y."/>
            <person name="Wang J."/>
            <person name="Peng C."/>
            <person name="Meng J."/>
            <person name="Yang L."/>
            <person name="Liu J."/>
            <person name="Wen B."/>
            <person name="Zhang N."/>
            <person name="Huang Z."/>
            <person name="Zhu Q."/>
            <person name="Feng Y."/>
            <person name="Mount A."/>
            <person name="Hedgecock D."/>
            <person name="Xu Z."/>
            <person name="Liu Y."/>
            <person name="Domazet-Loso T."/>
            <person name="Du Y."/>
            <person name="Sun X."/>
            <person name="Zhang S."/>
            <person name="Liu B."/>
            <person name="Cheng P."/>
            <person name="Jiang X."/>
            <person name="Li J."/>
            <person name="Fan D."/>
            <person name="Wang W."/>
            <person name="Fu W."/>
            <person name="Wang T."/>
            <person name="Wang B."/>
            <person name="Zhang J."/>
            <person name="Peng Z."/>
            <person name="Li Y."/>
            <person name="Li N."/>
            <person name="Wang J."/>
            <person name="Chen M."/>
            <person name="He Y."/>
            <person name="Tan F."/>
            <person name="Song X."/>
            <person name="Zheng Q."/>
            <person name="Huang R."/>
            <person name="Yang H."/>
            <person name="Du X."/>
            <person name="Chen L."/>
            <person name="Yang M."/>
            <person name="Gaffney P.M."/>
            <person name="Wang S."/>
            <person name="Luo L."/>
            <person name="She Z."/>
            <person name="Ming Y."/>
            <person name="Huang W."/>
            <person name="Zhang S."/>
            <person name="Huang B."/>
            <person name="Zhang Y."/>
            <person name="Qu T."/>
            <person name="Ni P."/>
            <person name="Miao G."/>
            <person name="Wang J."/>
            <person name="Wang Q."/>
            <person name="Steinberg C.E."/>
            <person name="Wang H."/>
            <person name="Li N."/>
            <person name="Qian L."/>
            <person name="Zhang G."/>
            <person name="Li Y."/>
            <person name="Yang H."/>
            <person name="Liu X."/>
            <person name="Wang J."/>
            <person name="Yin Y."/>
            <person name="Wang J."/>
        </authorList>
    </citation>
    <scope>NUCLEOTIDE SEQUENCE [LARGE SCALE GENOMIC DNA]</scope>
    <source>
        <strain evidence="5">05x7-T-G4-1.051#20</strain>
    </source>
</reference>
<dbReference type="InterPro" id="IPR001258">
    <property type="entry name" value="NHL_repeat"/>
</dbReference>
<dbReference type="SUPFAM" id="SSF54001">
    <property type="entry name" value="Cysteine proteinases"/>
    <property type="match status" value="2"/>
</dbReference>
<dbReference type="Gene3D" id="3.30.160.60">
    <property type="entry name" value="Classic Zinc Finger"/>
    <property type="match status" value="2"/>
</dbReference>
<dbReference type="GO" id="GO:0008270">
    <property type="term" value="F:zinc ion binding"/>
    <property type="evidence" value="ECO:0007669"/>
    <property type="project" value="InterPro"/>
</dbReference>
<keyword evidence="2" id="KW-0677">Repeat</keyword>
<dbReference type="Gene3D" id="2.120.10.30">
    <property type="entry name" value="TolB, C-terminal domain"/>
    <property type="match status" value="4"/>
</dbReference>
<dbReference type="PROSITE" id="PS51125">
    <property type="entry name" value="NHL"/>
    <property type="match status" value="2"/>
</dbReference>
<dbReference type="InterPro" id="IPR036213">
    <property type="entry name" value="Calpain_III_sf"/>
</dbReference>
<dbReference type="SMART" id="SM00745">
    <property type="entry name" value="MIT"/>
    <property type="match status" value="2"/>
</dbReference>
<dbReference type="Gene3D" id="3.90.70.10">
    <property type="entry name" value="Cysteine proteinases"/>
    <property type="match status" value="1"/>
</dbReference>
<dbReference type="SUPFAM" id="SSF63829">
    <property type="entry name" value="Calcium-dependent phosphotriesterase"/>
    <property type="match status" value="1"/>
</dbReference>
<dbReference type="Gene3D" id="2.60.120.380">
    <property type="match status" value="2"/>
</dbReference>
<name>K1Q0W4_MAGGI</name>
<protein>
    <submittedName>
        <fullName evidence="5">Calpain-7</fullName>
    </submittedName>
</protein>
<dbReference type="HOGENOM" id="CLU_232212_0_0_1"/>
<dbReference type="GO" id="GO:0004198">
    <property type="term" value="F:calcium-dependent cysteine-type endopeptidase activity"/>
    <property type="evidence" value="ECO:0007669"/>
    <property type="project" value="InterPro"/>
</dbReference>
<dbReference type="PANTHER" id="PTHR46143">
    <property type="entry name" value="CALPAIN-7"/>
    <property type="match status" value="1"/>
</dbReference>
<dbReference type="SMART" id="SM00230">
    <property type="entry name" value="CysPc"/>
    <property type="match status" value="1"/>
</dbReference>
<dbReference type="CDD" id="cd00044">
    <property type="entry name" value="CysPc"/>
    <property type="match status" value="1"/>
</dbReference>
<evidence type="ECO:0000256" key="3">
    <source>
        <dbReference type="ARBA" id="ARBA00022801"/>
    </source>
</evidence>
<dbReference type="EMBL" id="JH816974">
    <property type="protein sequence ID" value="EKC22455.1"/>
    <property type="molecule type" value="Genomic_DNA"/>
</dbReference>
<dbReference type="SMART" id="SM00720">
    <property type="entry name" value="calpain_III"/>
    <property type="match status" value="1"/>
</dbReference>
<dbReference type="Pfam" id="PF01067">
    <property type="entry name" value="Calpain_III"/>
    <property type="match status" value="1"/>
</dbReference>
<dbReference type="InterPro" id="IPR022683">
    <property type="entry name" value="Calpain_III"/>
</dbReference>
<dbReference type="SUPFAM" id="SSF101898">
    <property type="entry name" value="NHL repeat"/>
    <property type="match status" value="2"/>
</dbReference>
<dbReference type="CDD" id="cd19756">
    <property type="entry name" value="Bbox2"/>
    <property type="match status" value="2"/>
</dbReference>
<evidence type="ECO:0000313" key="5">
    <source>
        <dbReference type="EMBL" id="EKC22455.1"/>
    </source>
</evidence>
<dbReference type="PANTHER" id="PTHR46143:SF1">
    <property type="entry name" value="CALPAIN-7"/>
    <property type="match status" value="1"/>
</dbReference>
<dbReference type="InterPro" id="IPR000315">
    <property type="entry name" value="Znf_B-box"/>
</dbReference>
<dbReference type="Gene3D" id="1.20.58.80">
    <property type="entry name" value="Phosphotransferase system, lactose/cellobiose-type IIA subunit"/>
    <property type="match status" value="2"/>
</dbReference>
<dbReference type="InterPro" id="IPR051297">
    <property type="entry name" value="PalB/RIM13"/>
</dbReference>
<gene>
    <name evidence="5" type="ORF">CGI_10002257</name>
</gene>
<dbReference type="GO" id="GO:0006508">
    <property type="term" value="P:proteolysis"/>
    <property type="evidence" value="ECO:0007669"/>
    <property type="project" value="UniProtKB-KW"/>
</dbReference>
<dbReference type="SUPFAM" id="SSF57845">
    <property type="entry name" value="B-box zinc-binding domain"/>
    <property type="match status" value="2"/>
</dbReference>
<evidence type="ECO:0000256" key="1">
    <source>
        <dbReference type="ARBA" id="ARBA00022670"/>
    </source>
</evidence>
<dbReference type="InterPro" id="IPR036181">
    <property type="entry name" value="MIT_dom_sf"/>
</dbReference>
<organism evidence="5">
    <name type="scientific">Magallana gigas</name>
    <name type="common">Pacific oyster</name>
    <name type="synonym">Crassostrea gigas</name>
    <dbReference type="NCBI Taxonomy" id="29159"/>
    <lineage>
        <taxon>Eukaryota</taxon>
        <taxon>Metazoa</taxon>
        <taxon>Spiralia</taxon>
        <taxon>Lophotrochozoa</taxon>
        <taxon>Mollusca</taxon>
        <taxon>Bivalvia</taxon>
        <taxon>Autobranchia</taxon>
        <taxon>Pteriomorphia</taxon>
        <taxon>Ostreida</taxon>
        <taxon>Ostreoidea</taxon>
        <taxon>Ostreidae</taxon>
        <taxon>Magallana</taxon>
    </lineage>
</organism>
<dbReference type="SMART" id="SM00336">
    <property type="entry name" value="BBOX"/>
    <property type="match status" value="4"/>
</dbReference>
<keyword evidence="3" id="KW-0378">Hydrolase</keyword>
<keyword evidence="1" id="KW-0645">Protease</keyword>
<dbReference type="InterPro" id="IPR007330">
    <property type="entry name" value="MIT_dom"/>
</dbReference>
<dbReference type="CDD" id="cd05819">
    <property type="entry name" value="NHL"/>
    <property type="match status" value="1"/>
</dbReference>
<dbReference type="SUPFAM" id="SSF49758">
    <property type="entry name" value="Calpain large subunit, middle domain (domain III)"/>
    <property type="match status" value="2"/>
</dbReference>
<dbReference type="InterPro" id="IPR001300">
    <property type="entry name" value="Peptidase_C2_calpain_cat"/>
</dbReference>
<proteinExistence type="predicted"/>
<dbReference type="PROSITE" id="PS50119">
    <property type="entry name" value="ZF_BBOX"/>
    <property type="match status" value="4"/>
</dbReference>
<dbReference type="Pfam" id="PF04212">
    <property type="entry name" value="MIT"/>
    <property type="match status" value="2"/>
</dbReference>
<dbReference type="InterPro" id="IPR011042">
    <property type="entry name" value="6-blade_b-propeller_TolB-like"/>
</dbReference>
<sequence>MDPKRSAQDALRCNLCDTPNPQYNCDICHINLCKMCAGEHLLDESKEHKVVQIRQRSYGPDYPTCLKHTKKQCELHCEQCDLPICTHCVSSDVHLGHKAIDIMKIFDTKKEILKNDFEELKISLIPKYHEVAATILVQKAELENHSKSLTTALCKRGEEWHSEIDEIINKRKTEINQMQTMYLAALNKQKTEITQSISLIAKRIINLKKLIDSNDVYAVSAYKSKNDSFRKLPPYLRAIFPCFSLNKIDTEYLQQQFGILSAFSIESQEYHFKMESSEAASPSSDICRGPLLNQPKIITTINTNFKHIFSVTCSTDEQIWVRGDSNIIKLYNLQGELLESIRTKSGNDPRDITVSKSGHLVYSDFDERTVNIMMNKQISEVVRLRTWRPLRVNSTVSGDLLVTMVGDKNKRTKVVRCAYSPENQTFLFDSKAPPLYFSPPHRSINYVSENKNLDVCVVDGTACAVVVLNQAGKPRFKYTGPPWFTKDLFYPISVCTDSQSQILIVENAYDCIHILDQNGQFLQYIDNCDLHEPYGLCVDTRDNLFVTECTIDCNLQVHCNYKTMDPRKCAQEVLRCKLCGTSGPAFYCEVCRFYICARCVGNHLLDESKDHKVVPFERRKFIPIFPTCSKHTPKQCDLHCEQCNIPICTRCVSSYDHLGHKADDIMITFQRKKEILQQDLEELENFLPKCHEVVSKIKHQITTINEGFLELSNEIEQRGKDFHREIETIIERNKSEIINMHKKYLAAMEKQEKQINNVIAEITHNISDLNNVLDSDDFYLVSAYNSKKDSFQSSIPKLKITFPSFCIQYINKEQLCEQFGSLSSGSITTEHCDLIEHPGVTSPPLDKPLLAQPKNLSCTNTGYCCLYRVVCVSDKRMWTIGNSSFIKLYNIQGELLDSIKTKSWNVPSDIALSVSEDLVFTDYYDRSVNVIKGNRIEKVVKLLTWRPLNVCSTLSGDLLVTLIRDDKKQSQIVRYSGSTEKQIIQFDDEGKPLFSTAQLGAICENRNLNICVIDIEACAIVVVNQAGKLRFKYTGPDSESTSEKSFDPVGISTDSQSQILVADYDNNRIHIVDQNGHFLCFIDKCDMRHPYGLYVDVGDNLYVTEFDRDIEACAVVVVNQAGKLRFKYTGPDSESTSKKSFDPVGISTDSQSQILVADYDNNRIHIVDQNGHFLCFIDKCDMRHPYGLYVDVGDNLYVTEFDRGMDDDTSGLVDPAILETDGKQFAYQAVEYDKTGNYPMAVFYYNEAAQALLSAALAGSKLPNIINKANEYILRAEELKKAINSGAVVTQTSEHKSKEKLDMERGNFLLHQAFDEDEAGNLNEAKELYTEAVEVFLKIRDGTSDKGLQEKMTKIASQALDRAEDIKKKLSASSGVKPLPPLNKAGEYHKPPPLGYGAFLDDDDKASLPAGKPSTANNAPKRSGHLINLGPTVYSREEIEVLRKTSFINGREYVPFMSVDMKEKFAYPVPYSDKCGKLALSPKQRADLQGWVRPEQFCDNPQIIYTVSCYSIKQTIVSDCSFVSSLAISAQYERRFKKKLITRSVIIDDFFPMGRGGELLCSFSNNKNELWISLLEKAYMKTIVSDCSFVSSLAISAQYERRFKKKLITSIIYPQNRNGDPVYNPCGKYMVKLNINGVPRKVVIDDFFPMGRGGELLCSFSNNKNELWISLLEKAYMKVMGGYDFPGSNSNIDLHALTGWIPERVAIKRNSEDFDRDKEFKRIHDRFHKGHCLITIATGEMHDSEADRAGLVPTHAYAMLDIRDVKGKKLFMLKNPWSHLRWKGNFSEKDVMNWTPDLQKLLNYDPKSAQQYDNGVFWIDYDSLCRFFDVIYINWNPELFKYTTCTHSTWAAKEGPKRDSYNISDNPQFRLEIRANQPAAVWILLTRHITDKDDFADNKEFITLLVYKSEGKKVFYPYSPPPYKDGVRINTPHYLCKMVEEKGTRQFTLVISQYEKNNTIHYTLRVFSSCEFSLNKIVDPYKKQYEKRVNGQWKGRTAGGCGNYRDSHPNNPIYQFRLDNSHTDNYILLELLGPKQYSVGFEVTCVSENVPGAPGQFKKTSSGDYRNGYCVLQLDRISGGVYNVMPSTFLPGQEGPFFLDISSAGPVTVAQIQ</sequence>
<evidence type="ECO:0000256" key="2">
    <source>
        <dbReference type="ARBA" id="ARBA00022737"/>
    </source>
</evidence>
<dbReference type="InterPro" id="IPR022682">
    <property type="entry name" value="Calpain_domain_III"/>
</dbReference>
<dbReference type="Pfam" id="PF00648">
    <property type="entry name" value="Peptidase_C2"/>
    <property type="match status" value="1"/>
</dbReference>
<dbReference type="MEROPS" id="C02.029"/>
<dbReference type="Pfam" id="PF00643">
    <property type="entry name" value="zf-B_box"/>
    <property type="match status" value="1"/>
</dbReference>
<dbReference type="PROSITE" id="PS50203">
    <property type="entry name" value="CALPAIN_CAT"/>
    <property type="match status" value="1"/>
</dbReference>
<dbReference type="InterPro" id="IPR038765">
    <property type="entry name" value="Papain-like_cys_pep_sf"/>
</dbReference>
<accession>K1Q0W4</accession>
<dbReference type="InParanoid" id="K1Q0W4"/>
<evidence type="ECO:0000256" key="4">
    <source>
        <dbReference type="ARBA" id="ARBA00022807"/>
    </source>
</evidence>
<dbReference type="SUPFAM" id="SSF116846">
    <property type="entry name" value="MIT domain"/>
    <property type="match status" value="2"/>
</dbReference>